<dbReference type="EMBL" id="JAUCGM010000001">
    <property type="protein sequence ID" value="MDM8561730.1"/>
    <property type="molecule type" value="Genomic_DNA"/>
</dbReference>
<sequence>MWFKNLHIFRFLEPVTISADVLHEQLSQAAFQPCGKMDMESMGWVSPLGRESESLVHSANSCFIFTARKEEKILPASVVREFVNDKIEEIESQQMRRVRKREKDEIREEVLFDLIPRAFSRSTYMSALIDIKHGWLLVDTPSQKKAEELTSFLRETLGSLPVVPPQVLQEPAKVMTQWLVKESECPHDFELADACVLTDGDGAVVNCKRQDLLAEEIHGHLEAGKLVTRLAVEWDERLGLVLDNELVIRRLQTLDLVQAKLNDTHAETPQERFDADFALMSLELAALIKKVFEVFGGENEAAYAKMQ</sequence>
<dbReference type="PANTHER" id="PTHR38103">
    <property type="entry name" value="RECOMBINATION-ASSOCIATED PROTEIN RDGC"/>
    <property type="match status" value="1"/>
</dbReference>
<evidence type="ECO:0000256" key="5">
    <source>
        <dbReference type="ARBA" id="ARBA00023172"/>
    </source>
</evidence>
<dbReference type="NCBIfam" id="NF001462">
    <property type="entry name" value="PRK00321.1-3"/>
    <property type="match status" value="1"/>
</dbReference>
<keyword evidence="8" id="KW-1185">Reference proteome</keyword>
<comment type="subcellular location">
    <subcellularLocation>
        <location evidence="1 6">Cytoplasm</location>
        <location evidence="1 6">Nucleoid</location>
    </subcellularLocation>
</comment>
<name>A0ABT7VPZ2_9GAMM</name>
<dbReference type="Pfam" id="PF04381">
    <property type="entry name" value="RdgC"/>
    <property type="match status" value="1"/>
</dbReference>
<evidence type="ECO:0000313" key="8">
    <source>
        <dbReference type="Proteomes" id="UP001171945"/>
    </source>
</evidence>
<evidence type="ECO:0000256" key="3">
    <source>
        <dbReference type="ARBA" id="ARBA00022296"/>
    </source>
</evidence>
<dbReference type="NCBIfam" id="NF001464">
    <property type="entry name" value="PRK00321.1-5"/>
    <property type="match status" value="1"/>
</dbReference>
<organism evidence="7 8">
    <name type="scientific">Candidatus Marithioploca araucensis</name>
    <dbReference type="NCBI Taxonomy" id="70273"/>
    <lineage>
        <taxon>Bacteria</taxon>
        <taxon>Pseudomonadati</taxon>
        <taxon>Pseudomonadota</taxon>
        <taxon>Gammaproteobacteria</taxon>
        <taxon>Thiotrichales</taxon>
        <taxon>Thiotrichaceae</taxon>
        <taxon>Candidatus Marithioploca</taxon>
    </lineage>
</organism>
<evidence type="ECO:0000256" key="4">
    <source>
        <dbReference type="ARBA" id="ARBA00022490"/>
    </source>
</evidence>
<keyword evidence="4 6" id="KW-0963">Cytoplasm</keyword>
<dbReference type="PANTHER" id="PTHR38103:SF1">
    <property type="entry name" value="RECOMBINATION-ASSOCIATED PROTEIN RDGC"/>
    <property type="match status" value="1"/>
</dbReference>
<dbReference type="HAMAP" id="MF_00194">
    <property type="entry name" value="RdgC"/>
    <property type="match status" value="1"/>
</dbReference>
<evidence type="ECO:0000256" key="2">
    <source>
        <dbReference type="ARBA" id="ARBA00008657"/>
    </source>
</evidence>
<comment type="similarity">
    <text evidence="2 6">Belongs to the RdgC family.</text>
</comment>
<dbReference type="InterPro" id="IPR007476">
    <property type="entry name" value="RdgC"/>
</dbReference>
<evidence type="ECO:0000313" key="7">
    <source>
        <dbReference type="EMBL" id="MDM8561730.1"/>
    </source>
</evidence>
<evidence type="ECO:0000256" key="1">
    <source>
        <dbReference type="ARBA" id="ARBA00004453"/>
    </source>
</evidence>
<comment type="caution">
    <text evidence="7">The sequence shown here is derived from an EMBL/GenBank/DDBJ whole genome shotgun (WGS) entry which is preliminary data.</text>
</comment>
<comment type="function">
    <text evidence="6">May be involved in recombination.</text>
</comment>
<evidence type="ECO:0000256" key="6">
    <source>
        <dbReference type="HAMAP-Rule" id="MF_00194"/>
    </source>
</evidence>
<reference evidence="7" key="1">
    <citation type="submission" date="2023-06" db="EMBL/GenBank/DDBJ databases">
        <title>Uncultivated large filamentous bacteria from sulfidic sediments reveal new species and different genomic features in energy metabolism and defense.</title>
        <authorList>
            <person name="Fonseca A."/>
        </authorList>
    </citation>
    <scope>NUCLEOTIDE SEQUENCE</scope>
    <source>
        <strain evidence="7">HSG4</strain>
    </source>
</reference>
<dbReference type="Proteomes" id="UP001171945">
    <property type="component" value="Unassembled WGS sequence"/>
</dbReference>
<accession>A0ABT7VPZ2</accession>
<gene>
    <name evidence="6 7" type="primary">rdgC</name>
    <name evidence="7" type="ORF">QUF54_00070</name>
</gene>
<keyword evidence="5 6" id="KW-0233">DNA recombination</keyword>
<proteinExistence type="inferred from homology"/>
<protein>
    <recommendedName>
        <fullName evidence="3 6">Recombination-associated protein RdgC</fullName>
    </recommendedName>
</protein>